<sequence length="313" mass="32206">MSSILTNNSAMVALSTLNDVNRGLNETQNRVSSGLKVSSGKDNAAYFQISESMKGDSAAFGSINEGLSLTKSSVATARLGAETIQDLSQQFMEKVAFAQGATGGQADIESDLLELVKQMESTLSQSTFSGDDMLGAGSYTAGSVTGSAVDSATGALTAGANGDATVGVDRNVVTGISRAGGGYATTDVTVKTHDMAELVSDFKALATGFAAAAETVATGEAFLAGALASTEGVVDKVTDIATKLGQSEKTIENQQTFLSSLTDTLDTGVSSMIDADMEEEAARLQAYQVQQQLATQSLSIANQQPQNILSLFQ</sequence>
<name>A0A4R5EVI2_9RHOB</name>
<evidence type="ECO:0000256" key="3">
    <source>
        <dbReference type="RuleBase" id="RU362073"/>
    </source>
</evidence>
<dbReference type="PANTHER" id="PTHR42792">
    <property type="entry name" value="FLAGELLIN"/>
    <property type="match status" value="1"/>
</dbReference>
<evidence type="ECO:0000259" key="4">
    <source>
        <dbReference type="Pfam" id="PF00669"/>
    </source>
</evidence>
<dbReference type="Gene3D" id="1.20.1330.10">
    <property type="entry name" value="f41 fragment of flagellin, N-terminal domain"/>
    <property type="match status" value="1"/>
</dbReference>
<dbReference type="InterPro" id="IPR046358">
    <property type="entry name" value="Flagellin_C"/>
</dbReference>
<feature type="domain" description="Flagellin C-terminal" evidence="5">
    <location>
        <begin position="230"/>
        <end position="312"/>
    </location>
</feature>
<dbReference type="InterPro" id="IPR001492">
    <property type="entry name" value="Flagellin"/>
</dbReference>
<evidence type="ECO:0000313" key="7">
    <source>
        <dbReference type="Proteomes" id="UP000294662"/>
    </source>
</evidence>
<dbReference type="EMBL" id="SMFP01000004">
    <property type="protein sequence ID" value="TDE38891.1"/>
    <property type="molecule type" value="Genomic_DNA"/>
</dbReference>
<dbReference type="Pfam" id="PF00669">
    <property type="entry name" value="Flagellin_N"/>
    <property type="match status" value="1"/>
</dbReference>
<dbReference type="Pfam" id="PF00700">
    <property type="entry name" value="Flagellin_C"/>
    <property type="match status" value="1"/>
</dbReference>
<comment type="similarity">
    <text evidence="1 3">Belongs to the bacterial flagellin family.</text>
</comment>
<comment type="caution">
    <text evidence="6">The sequence shown here is derived from an EMBL/GenBank/DDBJ whole genome shotgun (WGS) entry which is preliminary data.</text>
</comment>
<dbReference type="AlphaFoldDB" id="A0A4R5EVI2"/>
<dbReference type="GO" id="GO:0009288">
    <property type="term" value="C:bacterial-type flagellum"/>
    <property type="evidence" value="ECO:0007669"/>
    <property type="project" value="UniProtKB-SubCell"/>
</dbReference>
<gene>
    <name evidence="6" type="ORF">E1B25_07665</name>
</gene>
<keyword evidence="2 3" id="KW-0975">Bacterial flagellum</keyword>
<dbReference type="Proteomes" id="UP000294662">
    <property type="component" value="Unassembled WGS sequence"/>
</dbReference>
<comment type="function">
    <text evidence="3">Flagellin is the subunit protein which polymerizes to form the filaments of bacterial flagella.</text>
</comment>
<evidence type="ECO:0000256" key="1">
    <source>
        <dbReference type="ARBA" id="ARBA00005709"/>
    </source>
</evidence>
<dbReference type="GO" id="GO:0005198">
    <property type="term" value="F:structural molecule activity"/>
    <property type="evidence" value="ECO:0007669"/>
    <property type="project" value="UniProtKB-UniRule"/>
</dbReference>
<dbReference type="OrthoDB" id="8328560at2"/>
<keyword evidence="6" id="KW-0282">Flagellum</keyword>
<evidence type="ECO:0000259" key="5">
    <source>
        <dbReference type="Pfam" id="PF00700"/>
    </source>
</evidence>
<comment type="subcellular location">
    <subcellularLocation>
        <location evidence="3">Secreted</location>
    </subcellularLocation>
    <subcellularLocation>
        <location evidence="3">Bacterial flagellum</location>
    </subcellularLocation>
</comment>
<proteinExistence type="inferred from homology"/>
<dbReference type="GO" id="GO:0005576">
    <property type="term" value="C:extracellular region"/>
    <property type="evidence" value="ECO:0007669"/>
    <property type="project" value="UniProtKB-SubCell"/>
</dbReference>
<organism evidence="6 7">
    <name type="scientific">Antarcticimicrobium sediminis</name>
    <dbReference type="NCBI Taxonomy" id="2546227"/>
    <lineage>
        <taxon>Bacteria</taxon>
        <taxon>Pseudomonadati</taxon>
        <taxon>Pseudomonadota</taxon>
        <taxon>Alphaproteobacteria</taxon>
        <taxon>Rhodobacterales</taxon>
        <taxon>Paracoccaceae</taxon>
        <taxon>Antarcticimicrobium</taxon>
    </lineage>
</organism>
<evidence type="ECO:0000313" key="6">
    <source>
        <dbReference type="EMBL" id="TDE38891.1"/>
    </source>
</evidence>
<reference evidence="6 7" key="1">
    <citation type="submission" date="2019-03" db="EMBL/GenBank/DDBJ databases">
        <authorList>
            <person name="Zhang S."/>
        </authorList>
    </citation>
    <scope>NUCLEOTIDE SEQUENCE [LARGE SCALE GENOMIC DNA]</scope>
    <source>
        <strain evidence="6 7">S4J41</strain>
    </source>
</reference>
<keyword evidence="6" id="KW-0966">Cell projection</keyword>
<dbReference type="InterPro" id="IPR001029">
    <property type="entry name" value="Flagellin_N"/>
</dbReference>
<dbReference type="PANTHER" id="PTHR42792:SF2">
    <property type="entry name" value="FLAGELLIN"/>
    <property type="match status" value="1"/>
</dbReference>
<dbReference type="SUPFAM" id="SSF64518">
    <property type="entry name" value="Phase 1 flagellin"/>
    <property type="match status" value="1"/>
</dbReference>
<keyword evidence="7" id="KW-1185">Reference proteome</keyword>
<keyword evidence="3" id="KW-0964">Secreted</keyword>
<accession>A0A4R5EVI2</accession>
<dbReference type="RefSeq" id="WP_132828184.1">
    <property type="nucleotide sequence ID" value="NZ_SMFP01000004.1"/>
</dbReference>
<evidence type="ECO:0000256" key="2">
    <source>
        <dbReference type="ARBA" id="ARBA00023143"/>
    </source>
</evidence>
<feature type="domain" description="Flagellin N-terminal" evidence="4">
    <location>
        <begin position="4"/>
        <end position="134"/>
    </location>
</feature>
<keyword evidence="6" id="KW-0969">Cilium</keyword>
<protein>
    <recommendedName>
        <fullName evidence="3">Flagellin</fullName>
    </recommendedName>
</protein>